<dbReference type="AlphaFoldDB" id="A0AAV8C4Z5"/>
<gene>
    <name evidence="3" type="ORF">LUZ62_084219</name>
</gene>
<evidence type="ECO:0000256" key="1">
    <source>
        <dbReference type="ARBA" id="ARBA00007177"/>
    </source>
</evidence>
<name>A0AAV8C4Z5_9POAL</name>
<comment type="similarity">
    <text evidence="1">Belongs to the UreD family.</text>
</comment>
<dbReference type="PANTHER" id="PTHR33643:SF1">
    <property type="entry name" value="UREASE ACCESSORY PROTEIN D"/>
    <property type="match status" value="1"/>
</dbReference>
<proteinExistence type="inferred from homology"/>
<dbReference type="GO" id="GO:0016151">
    <property type="term" value="F:nickel cation binding"/>
    <property type="evidence" value="ECO:0007669"/>
    <property type="project" value="InterPro"/>
</dbReference>
<sequence>MVESREYDLARGNEIRGVARYAGRLIKIQWTRESCRETKRRTQAQRFFKYPLKLILPKKVGSSQVDAVWIYALSYGGGIVSGDQISCKISVGDGCTASVTTQASTKVYKSVDSKCSEQVLEAIIGNEAFLALIPDPVTCFSTARYSQKQNFRIFSGSNLVVVDWITSGRYQSGERWDFTSYKSTNCIYLDNDRPIFIDSVLLEQSLVCDIAERMQCYQVIAMVILLGPKLKNLQNQIKEEVKKMMTVKLRPPTTNFGRYAKSEAQHDRFVPDLIASCSTFGPQGIGSVIRVTATTTEAVYAFLRTHLSSLEMFLGAPPYCQSGI</sequence>
<protein>
    <submittedName>
        <fullName evidence="3">Urease accessory protein ureD</fullName>
    </submittedName>
</protein>
<dbReference type="PANTHER" id="PTHR33643">
    <property type="entry name" value="UREASE ACCESSORY PROTEIN D"/>
    <property type="match status" value="1"/>
</dbReference>
<dbReference type="EMBL" id="JAMFTS010000005">
    <property type="protein sequence ID" value="KAJ4749814.1"/>
    <property type="molecule type" value="Genomic_DNA"/>
</dbReference>
<reference evidence="3" key="1">
    <citation type="submission" date="2022-08" db="EMBL/GenBank/DDBJ databases">
        <authorList>
            <person name="Marques A."/>
        </authorList>
    </citation>
    <scope>NUCLEOTIDE SEQUENCE</scope>
    <source>
        <strain evidence="3">RhyPub2mFocal</strain>
        <tissue evidence="3">Leaves</tissue>
    </source>
</reference>
<organism evidence="3 4">
    <name type="scientific">Rhynchospora pubera</name>
    <dbReference type="NCBI Taxonomy" id="906938"/>
    <lineage>
        <taxon>Eukaryota</taxon>
        <taxon>Viridiplantae</taxon>
        <taxon>Streptophyta</taxon>
        <taxon>Embryophyta</taxon>
        <taxon>Tracheophyta</taxon>
        <taxon>Spermatophyta</taxon>
        <taxon>Magnoliopsida</taxon>
        <taxon>Liliopsida</taxon>
        <taxon>Poales</taxon>
        <taxon>Cyperaceae</taxon>
        <taxon>Cyperoideae</taxon>
        <taxon>Rhynchosporeae</taxon>
        <taxon>Rhynchospora</taxon>
    </lineage>
</organism>
<dbReference type="InterPro" id="IPR002669">
    <property type="entry name" value="UreD"/>
</dbReference>
<dbReference type="Pfam" id="PF01774">
    <property type="entry name" value="UreD"/>
    <property type="match status" value="1"/>
</dbReference>
<evidence type="ECO:0000313" key="4">
    <source>
        <dbReference type="Proteomes" id="UP001140206"/>
    </source>
</evidence>
<comment type="caution">
    <text evidence="3">The sequence shown here is derived from an EMBL/GenBank/DDBJ whole genome shotgun (WGS) entry which is preliminary data.</text>
</comment>
<accession>A0AAV8C4Z5</accession>
<dbReference type="HAMAP" id="MF_01384">
    <property type="entry name" value="UreD"/>
    <property type="match status" value="1"/>
</dbReference>
<keyword evidence="2" id="KW-0143">Chaperone</keyword>
<evidence type="ECO:0000256" key="2">
    <source>
        <dbReference type="ARBA" id="ARBA00023186"/>
    </source>
</evidence>
<evidence type="ECO:0000313" key="3">
    <source>
        <dbReference type="EMBL" id="KAJ4749814.1"/>
    </source>
</evidence>
<keyword evidence="4" id="KW-1185">Reference proteome</keyword>
<dbReference type="Proteomes" id="UP001140206">
    <property type="component" value="Chromosome 5"/>
</dbReference>